<gene>
    <name evidence="2" type="ORF">GCM10010334_70980</name>
</gene>
<dbReference type="AlphaFoldDB" id="A0A919CDU0"/>
<sequence>MEMNQNKPLTLNDITSMMHTWKSSYSGQDGGNCLVIGTETTAVHVGDSKKPDHPVLTVTPSAWDGFLETVIRD</sequence>
<evidence type="ECO:0000313" key="2">
    <source>
        <dbReference type="EMBL" id="GHD13175.1"/>
    </source>
</evidence>
<protein>
    <recommendedName>
        <fullName evidence="1">DUF397 domain-containing protein</fullName>
    </recommendedName>
</protein>
<accession>A0A919CDU0</accession>
<dbReference type="Pfam" id="PF04149">
    <property type="entry name" value="DUF397"/>
    <property type="match status" value="1"/>
</dbReference>
<proteinExistence type="predicted"/>
<name>A0A919CDU0_9ACTN</name>
<dbReference type="EMBL" id="BMVC01000019">
    <property type="protein sequence ID" value="GHD13175.1"/>
    <property type="molecule type" value="Genomic_DNA"/>
</dbReference>
<reference evidence="2" key="1">
    <citation type="journal article" date="2014" name="Int. J. Syst. Evol. Microbiol.">
        <title>Complete genome sequence of Corynebacterium casei LMG S-19264T (=DSM 44701T), isolated from a smear-ripened cheese.</title>
        <authorList>
            <consortium name="US DOE Joint Genome Institute (JGI-PGF)"/>
            <person name="Walter F."/>
            <person name="Albersmeier A."/>
            <person name="Kalinowski J."/>
            <person name="Ruckert C."/>
        </authorList>
    </citation>
    <scope>NUCLEOTIDE SEQUENCE</scope>
    <source>
        <strain evidence="2">JCM 4637</strain>
    </source>
</reference>
<comment type="caution">
    <text evidence="2">The sequence shown here is derived from an EMBL/GenBank/DDBJ whole genome shotgun (WGS) entry which is preliminary data.</text>
</comment>
<reference evidence="2" key="2">
    <citation type="submission" date="2020-09" db="EMBL/GenBank/DDBJ databases">
        <authorList>
            <person name="Sun Q."/>
            <person name="Ohkuma M."/>
        </authorList>
    </citation>
    <scope>NUCLEOTIDE SEQUENCE</scope>
    <source>
        <strain evidence="2">JCM 4637</strain>
    </source>
</reference>
<evidence type="ECO:0000313" key="3">
    <source>
        <dbReference type="Proteomes" id="UP000638353"/>
    </source>
</evidence>
<organism evidence="2 3">
    <name type="scientific">Streptomyces finlayi</name>
    <dbReference type="NCBI Taxonomy" id="67296"/>
    <lineage>
        <taxon>Bacteria</taxon>
        <taxon>Bacillati</taxon>
        <taxon>Actinomycetota</taxon>
        <taxon>Actinomycetes</taxon>
        <taxon>Kitasatosporales</taxon>
        <taxon>Streptomycetaceae</taxon>
        <taxon>Streptomyces</taxon>
    </lineage>
</organism>
<dbReference type="InterPro" id="IPR007278">
    <property type="entry name" value="DUF397"/>
</dbReference>
<evidence type="ECO:0000259" key="1">
    <source>
        <dbReference type="Pfam" id="PF04149"/>
    </source>
</evidence>
<feature type="domain" description="DUF397" evidence="1">
    <location>
        <begin position="22"/>
        <end position="70"/>
    </location>
</feature>
<dbReference type="Proteomes" id="UP000638353">
    <property type="component" value="Unassembled WGS sequence"/>
</dbReference>